<dbReference type="GO" id="GO:0016779">
    <property type="term" value="F:nucleotidyltransferase activity"/>
    <property type="evidence" value="ECO:0007669"/>
    <property type="project" value="UniProtKB-KW"/>
</dbReference>
<gene>
    <name evidence="3" type="primary">mocA</name>
    <name evidence="3" type="ORF">DJ535_01620</name>
</gene>
<feature type="domain" description="MobA-like NTP transferase" evidence="2">
    <location>
        <begin position="6"/>
        <end position="145"/>
    </location>
</feature>
<evidence type="ECO:0000313" key="3">
    <source>
        <dbReference type="EMBL" id="THE42565.1"/>
    </source>
</evidence>
<proteinExistence type="predicted"/>
<protein>
    <submittedName>
        <fullName evidence="3">Molybdenum cofactor cytidylyltransferase</fullName>
    </submittedName>
</protein>
<dbReference type="SUPFAM" id="SSF53448">
    <property type="entry name" value="Nucleotide-diphospho-sugar transferases"/>
    <property type="match status" value="1"/>
</dbReference>
<dbReference type="Gene3D" id="3.90.550.10">
    <property type="entry name" value="Spore Coat Polysaccharide Biosynthesis Protein SpsA, Chain A"/>
    <property type="match status" value="1"/>
</dbReference>
<keyword evidence="1" id="KW-0460">Magnesium</keyword>
<keyword evidence="4" id="KW-1185">Reference proteome</keyword>
<dbReference type="InterPro" id="IPR025877">
    <property type="entry name" value="MobA-like_NTP_Trfase"/>
</dbReference>
<evidence type="ECO:0000259" key="2">
    <source>
        <dbReference type="Pfam" id="PF12804"/>
    </source>
</evidence>
<keyword evidence="3" id="KW-0808">Transferase</keyword>
<dbReference type="PANTHER" id="PTHR43777">
    <property type="entry name" value="MOLYBDENUM COFACTOR CYTIDYLYLTRANSFERASE"/>
    <property type="match status" value="1"/>
</dbReference>
<comment type="caution">
    <text evidence="3">The sequence shown here is derived from an EMBL/GenBank/DDBJ whole genome shotgun (WGS) entry which is preliminary data.</text>
</comment>
<dbReference type="Pfam" id="PF12804">
    <property type="entry name" value="NTP_transf_3"/>
    <property type="match status" value="1"/>
</dbReference>
<reference evidence="3 4" key="1">
    <citation type="submission" date="2018-05" db="EMBL/GenBank/DDBJ databases">
        <title>Isolation and genomic analyses of lactose-positive bacteria from faecal samples of preterm neonates.</title>
        <authorList>
            <person name="Chen Y."/>
            <person name="Brook T.C."/>
            <person name="O'Neill I."/>
            <person name="Soe C.Z."/>
            <person name="Hall L.J."/>
            <person name="Hoyles L."/>
        </authorList>
    </citation>
    <scope>NUCLEOTIDE SEQUENCE [LARGE SCALE GENOMIC DNA]</scope>
    <source>
        <strain evidence="3 4">P080C CL</strain>
    </source>
</reference>
<dbReference type="EMBL" id="QFVP01000001">
    <property type="protein sequence ID" value="THE42565.1"/>
    <property type="molecule type" value="Genomic_DNA"/>
</dbReference>
<accession>A0ABY2PZP1</accession>
<sequence>MSAIDCIITAAGLSSRMGQWKMMLPWQQGTILDASIKNALQFCSRIILVTGYRADELHNRYVNNANITIIYNPDYALGLLTSVKAAAPSVETAHCFITHGDMPNLNTDIFRKIWALRNNGAILPQHNGIPGHPILMSKSCLMQAVQRPNVSNMRQALLMGEHYFVEMENEEIILDIDTPEDFINAQKSMLKFRKPS</sequence>
<dbReference type="InterPro" id="IPR017696">
    <property type="entry name" value="Mo_hydrolase_YgfJ"/>
</dbReference>
<organism evidence="3 4">
    <name type="scientific">Citrobacter murliniae</name>
    <dbReference type="NCBI Taxonomy" id="67829"/>
    <lineage>
        <taxon>Bacteria</taxon>
        <taxon>Pseudomonadati</taxon>
        <taxon>Pseudomonadota</taxon>
        <taxon>Gammaproteobacteria</taxon>
        <taxon>Enterobacterales</taxon>
        <taxon>Enterobacteriaceae</taxon>
        <taxon>Citrobacter</taxon>
        <taxon>Citrobacter freundii complex</taxon>
    </lineage>
</organism>
<dbReference type="NCBIfam" id="TIGR03310">
    <property type="entry name" value="matur_MocA_YgfJ"/>
    <property type="match status" value="1"/>
</dbReference>
<keyword evidence="3" id="KW-0548">Nucleotidyltransferase</keyword>
<dbReference type="RefSeq" id="WP_048220605.1">
    <property type="nucleotide sequence ID" value="NZ_QFVP01000001.1"/>
</dbReference>
<dbReference type="CDD" id="cd04182">
    <property type="entry name" value="GT_2_like_f"/>
    <property type="match status" value="1"/>
</dbReference>
<dbReference type="InterPro" id="IPR029044">
    <property type="entry name" value="Nucleotide-diphossugar_trans"/>
</dbReference>
<dbReference type="Proteomes" id="UP000306790">
    <property type="component" value="Unassembled WGS sequence"/>
</dbReference>
<dbReference type="PANTHER" id="PTHR43777:SF1">
    <property type="entry name" value="MOLYBDENUM COFACTOR CYTIDYLYLTRANSFERASE"/>
    <property type="match status" value="1"/>
</dbReference>
<name>A0ABY2PZP1_9ENTR</name>
<evidence type="ECO:0000313" key="4">
    <source>
        <dbReference type="Proteomes" id="UP000306790"/>
    </source>
</evidence>
<evidence type="ECO:0000256" key="1">
    <source>
        <dbReference type="ARBA" id="ARBA00022842"/>
    </source>
</evidence>